<protein>
    <recommendedName>
        <fullName evidence="5">Cobalamin biosynthesis protein CbiX</fullName>
    </recommendedName>
</protein>
<dbReference type="OrthoDB" id="9797895at2"/>
<sequence length="234" mass="25961">MERKKSVVFLITTDKKHLNQSLLQMINEVALQLTVPFEICFLNEKNRLAESILDLATKGSREIIFLPVSLFSTAEISQTLPERVNAILKKEPALTATFLQPLGSTRSILHSLVDQLAQQPNLLPQPVLLIAADTANSATFYEEGNTLTQKLTIISGRKVYFAGLLGESSYKKLLAQIKTPLLIQLLLTDDDLAAKVTAEIYSLRGKQAMILPSLVESYHLEKAMLERLKNAGCI</sequence>
<dbReference type="InterPro" id="IPR002762">
    <property type="entry name" value="CbiX-like"/>
</dbReference>
<dbReference type="GO" id="GO:0046872">
    <property type="term" value="F:metal ion binding"/>
    <property type="evidence" value="ECO:0007669"/>
    <property type="project" value="UniProtKB-KW"/>
</dbReference>
<dbReference type="STRING" id="317010.RU96_GL000804"/>
<dbReference type="RefSeq" id="WP_071865327.1">
    <property type="nucleotide sequence ID" value="NZ_JBHLVQ010000008.1"/>
</dbReference>
<reference evidence="3 4" key="1">
    <citation type="submission" date="2014-12" db="EMBL/GenBank/DDBJ databases">
        <title>Draft genome sequences of 29 type strains of Enterococci.</title>
        <authorList>
            <person name="Zhong Z."/>
            <person name="Sun Z."/>
            <person name="Liu W."/>
            <person name="Zhang W."/>
            <person name="Zhang H."/>
        </authorList>
    </citation>
    <scope>NUCLEOTIDE SEQUENCE [LARGE SCALE GENOMIC DNA]</scope>
    <source>
        <strain evidence="3 4">DSM 21207</strain>
    </source>
</reference>
<dbReference type="Gene3D" id="3.40.50.1400">
    <property type="match status" value="1"/>
</dbReference>
<dbReference type="Pfam" id="PF01903">
    <property type="entry name" value="CbiX"/>
    <property type="match status" value="1"/>
</dbReference>
<accession>A0A1L8R3Z7</accession>
<evidence type="ECO:0000313" key="3">
    <source>
        <dbReference type="EMBL" id="OJG14474.1"/>
    </source>
</evidence>
<keyword evidence="1" id="KW-0479">Metal-binding</keyword>
<evidence type="ECO:0008006" key="5">
    <source>
        <dbReference type="Google" id="ProtNLM"/>
    </source>
</evidence>
<dbReference type="EMBL" id="JXKG01000017">
    <property type="protein sequence ID" value="OJG14474.1"/>
    <property type="molecule type" value="Genomic_DNA"/>
</dbReference>
<evidence type="ECO:0000256" key="1">
    <source>
        <dbReference type="ARBA" id="ARBA00022723"/>
    </source>
</evidence>
<dbReference type="Proteomes" id="UP000182835">
    <property type="component" value="Unassembled WGS sequence"/>
</dbReference>
<dbReference type="GO" id="GO:0016829">
    <property type="term" value="F:lyase activity"/>
    <property type="evidence" value="ECO:0007669"/>
    <property type="project" value="UniProtKB-KW"/>
</dbReference>
<name>A0A1L8R3Z7_9ENTE</name>
<organism evidence="3 4">
    <name type="scientific">Enterococcus canintestini</name>
    <dbReference type="NCBI Taxonomy" id="317010"/>
    <lineage>
        <taxon>Bacteria</taxon>
        <taxon>Bacillati</taxon>
        <taxon>Bacillota</taxon>
        <taxon>Bacilli</taxon>
        <taxon>Lactobacillales</taxon>
        <taxon>Enterococcaceae</taxon>
        <taxon>Enterococcus</taxon>
    </lineage>
</organism>
<evidence type="ECO:0000313" key="4">
    <source>
        <dbReference type="Proteomes" id="UP000182835"/>
    </source>
</evidence>
<gene>
    <name evidence="3" type="ORF">RU96_GL000804</name>
</gene>
<comment type="caution">
    <text evidence="3">The sequence shown here is derived from an EMBL/GenBank/DDBJ whole genome shotgun (WGS) entry which is preliminary data.</text>
</comment>
<keyword evidence="2" id="KW-0456">Lyase</keyword>
<dbReference type="SUPFAM" id="SSF53800">
    <property type="entry name" value="Chelatase"/>
    <property type="match status" value="1"/>
</dbReference>
<evidence type="ECO:0000256" key="2">
    <source>
        <dbReference type="ARBA" id="ARBA00023239"/>
    </source>
</evidence>
<dbReference type="AlphaFoldDB" id="A0A1L8R3Z7"/>
<proteinExistence type="predicted"/>